<feature type="transmembrane region" description="Helical" evidence="1">
    <location>
        <begin position="9"/>
        <end position="28"/>
    </location>
</feature>
<name>A0A9E2NVT9_9BACT</name>
<reference evidence="2" key="2">
    <citation type="submission" date="2021-04" db="EMBL/GenBank/DDBJ databases">
        <authorList>
            <person name="Gilroy R."/>
        </authorList>
    </citation>
    <scope>NUCLEOTIDE SEQUENCE</scope>
    <source>
        <strain evidence="2">A5-1222</strain>
    </source>
</reference>
<keyword evidence="1" id="KW-0812">Transmembrane</keyword>
<feature type="transmembrane region" description="Helical" evidence="1">
    <location>
        <begin position="40"/>
        <end position="66"/>
    </location>
</feature>
<evidence type="ECO:0000256" key="1">
    <source>
        <dbReference type="SAM" id="Phobius"/>
    </source>
</evidence>
<evidence type="ECO:0000313" key="2">
    <source>
        <dbReference type="EMBL" id="MBU3830673.1"/>
    </source>
</evidence>
<organism evidence="2 3">
    <name type="scientific">Candidatus Ureaplasma intestinipullorum</name>
    <dbReference type="NCBI Taxonomy" id="2838770"/>
    <lineage>
        <taxon>Bacteria</taxon>
        <taxon>Bacillati</taxon>
        <taxon>Mycoplasmatota</taxon>
        <taxon>Mycoplasmoidales</taxon>
        <taxon>Mycoplasmoidaceae</taxon>
        <taxon>Ureaplasma</taxon>
    </lineage>
</organism>
<evidence type="ECO:0000313" key="3">
    <source>
        <dbReference type="Proteomes" id="UP000824247"/>
    </source>
</evidence>
<accession>A0A9E2NVT9</accession>
<sequence>MKNKKLLKIGLYSGLSVLFLIVGSLFAAGADKTVLNDGVYFSNIAFAFLFFMFFAITISFTIFYIVGSINKSKKYADEVKIDEIEKIEPKISQ</sequence>
<dbReference type="Proteomes" id="UP000824247">
    <property type="component" value="Unassembled WGS sequence"/>
</dbReference>
<reference evidence="2" key="1">
    <citation type="journal article" date="2021" name="PeerJ">
        <title>Extensive microbial diversity within the chicken gut microbiome revealed by metagenomics and culture.</title>
        <authorList>
            <person name="Gilroy R."/>
            <person name="Ravi A."/>
            <person name="Getino M."/>
            <person name="Pursley I."/>
            <person name="Horton D.L."/>
            <person name="Alikhan N.F."/>
            <person name="Baker D."/>
            <person name="Gharbi K."/>
            <person name="Hall N."/>
            <person name="Watson M."/>
            <person name="Adriaenssens E.M."/>
            <person name="Foster-Nyarko E."/>
            <person name="Jarju S."/>
            <person name="Secka A."/>
            <person name="Antonio M."/>
            <person name="Oren A."/>
            <person name="Chaudhuri R.R."/>
            <person name="La Ragione R."/>
            <person name="Hildebrand F."/>
            <person name="Pallen M.J."/>
        </authorList>
    </citation>
    <scope>NUCLEOTIDE SEQUENCE</scope>
    <source>
        <strain evidence="2">A5-1222</strain>
    </source>
</reference>
<dbReference type="EMBL" id="JAHLFM010000012">
    <property type="protein sequence ID" value="MBU3830673.1"/>
    <property type="molecule type" value="Genomic_DNA"/>
</dbReference>
<gene>
    <name evidence="2" type="ORF">H9897_00720</name>
</gene>
<dbReference type="AlphaFoldDB" id="A0A9E2NVT9"/>
<keyword evidence="1" id="KW-0472">Membrane</keyword>
<proteinExistence type="predicted"/>
<comment type="caution">
    <text evidence="2">The sequence shown here is derived from an EMBL/GenBank/DDBJ whole genome shotgun (WGS) entry which is preliminary data.</text>
</comment>
<protein>
    <submittedName>
        <fullName evidence="2">Uncharacterized protein</fullName>
    </submittedName>
</protein>
<keyword evidence="1" id="KW-1133">Transmembrane helix</keyword>